<comment type="caution">
    <text evidence="5">The sequence shown here is derived from an EMBL/GenBank/DDBJ whole genome shotgun (WGS) entry which is preliminary data.</text>
</comment>
<evidence type="ECO:0000256" key="1">
    <source>
        <dbReference type="ARBA" id="ARBA00006534"/>
    </source>
</evidence>
<dbReference type="RefSeq" id="WP_209695474.1">
    <property type="nucleotide sequence ID" value="NZ_BAAAVU010000014.1"/>
</dbReference>
<evidence type="ECO:0000256" key="3">
    <source>
        <dbReference type="ARBA" id="ARBA00022801"/>
    </source>
</evidence>
<reference evidence="5 6" key="1">
    <citation type="submission" date="2021-03" db="EMBL/GenBank/DDBJ databases">
        <title>Sequencing the genomes of 1000 actinobacteria strains.</title>
        <authorList>
            <person name="Klenk H.-P."/>
        </authorList>
    </citation>
    <scope>NUCLEOTIDE SEQUENCE [LARGE SCALE GENOMIC DNA]</scope>
    <source>
        <strain evidence="5 6">DSM 18824</strain>
    </source>
</reference>
<dbReference type="GO" id="GO:0016805">
    <property type="term" value="F:dipeptidase activity"/>
    <property type="evidence" value="ECO:0007669"/>
    <property type="project" value="UniProtKB-KW"/>
</dbReference>
<dbReference type="Gene3D" id="3.40.50.880">
    <property type="match status" value="1"/>
</dbReference>
<evidence type="ECO:0000256" key="2">
    <source>
        <dbReference type="ARBA" id="ARBA00022670"/>
    </source>
</evidence>
<evidence type="ECO:0000313" key="5">
    <source>
        <dbReference type="EMBL" id="MBP2352777.1"/>
    </source>
</evidence>
<keyword evidence="6" id="KW-1185">Reference proteome</keyword>
<keyword evidence="5" id="KW-0224">Dipeptidase</keyword>
<evidence type="ECO:0000313" key="6">
    <source>
        <dbReference type="Proteomes" id="UP000755585"/>
    </source>
</evidence>
<dbReference type="Pfam" id="PF03575">
    <property type="entry name" value="Peptidase_S51"/>
    <property type="match status" value="1"/>
</dbReference>
<dbReference type="EC" id="3.4.13.21" evidence="5"/>
<comment type="similarity">
    <text evidence="1">Belongs to the peptidase S51 family.</text>
</comment>
<keyword evidence="4" id="KW-0720">Serine protease</keyword>
<dbReference type="InterPro" id="IPR029062">
    <property type="entry name" value="Class_I_gatase-like"/>
</dbReference>
<proteinExistence type="inferred from homology"/>
<dbReference type="InterPro" id="IPR005320">
    <property type="entry name" value="Peptidase_S51"/>
</dbReference>
<gene>
    <name evidence="5" type="ORF">JOF29_003860</name>
</gene>
<accession>A0ABS4UM85</accession>
<dbReference type="PANTHER" id="PTHR20842">
    <property type="entry name" value="PROTEASE S51 ALPHA-ASPARTYL DIPEPTIDASE"/>
    <property type="match status" value="1"/>
</dbReference>
<dbReference type="PANTHER" id="PTHR20842:SF0">
    <property type="entry name" value="ALPHA-ASPARTYL DIPEPTIDASE"/>
    <property type="match status" value="1"/>
</dbReference>
<dbReference type="EMBL" id="JAGINT010000001">
    <property type="protein sequence ID" value="MBP2352777.1"/>
    <property type="molecule type" value="Genomic_DNA"/>
</dbReference>
<dbReference type="Proteomes" id="UP000755585">
    <property type="component" value="Unassembled WGS sequence"/>
</dbReference>
<organism evidence="5 6">
    <name type="scientific">Kribbella aluminosa</name>
    <dbReference type="NCBI Taxonomy" id="416017"/>
    <lineage>
        <taxon>Bacteria</taxon>
        <taxon>Bacillati</taxon>
        <taxon>Actinomycetota</taxon>
        <taxon>Actinomycetes</taxon>
        <taxon>Propionibacteriales</taxon>
        <taxon>Kribbellaceae</taxon>
        <taxon>Kribbella</taxon>
    </lineage>
</organism>
<protein>
    <submittedName>
        <fullName evidence="5">Dipeptidase E</fullName>
        <ecNumber evidence="5">3.4.13.21</ecNumber>
    </submittedName>
</protein>
<keyword evidence="2" id="KW-0645">Protease</keyword>
<dbReference type="SUPFAM" id="SSF52317">
    <property type="entry name" value="Class I glutamine amidotransferase-like"/>
    <property type="match status" value="1"/>
</dbReference>
<keyword evidence="3 5" id="KW-0378">Hydrolase</keyword>
<name>A0ABS4UM85_9ACTN</name>
<sequence length="182" mass="19553">MTRAVLIPTAANPLPSAPWVDAAHELLTGAGIRVDQLDVEHADEDEVRRTLGQAQLVFVAGGFPLFLLEHAMHSGFARLVVPAVRSGRLDYVGISAGAALAAPDLAYFREPDAAIDPGDPRVTGSTAGLSLVPFLVLAHRNRGRAARHDRQLTEQGAEHFVSIDDDQAVTIDGNTWRLVHSR</sequence>
<evidence type="ECO:0000256" key="4">
    <source>
        <dbReference type="ARBA" id="ARBA00022825"/>
    </source>
</evidence>